<evidence type="ECO:0000313" key="4">
    <source>
        <dbReference type="Proteomes" id="UP000281084"/>
    </source>
</evidence>
<dbReference type="AlphaFoldDB" id="A0A3A8GQ33"/>
<dbReference type="Pfam" id="PF09992">
    <property type="entry name" value="NAGPA"/>
    <property type="match status" value="1"/>
</dbReference>
<proteinExistence type="predicted"/>
<feature type="chain" id="PRO_5017426058" description="Phosphodiester glycosidase domain-containing protein" evidence="1">
    <location>
        <begin position="26"/>
        <end position="258"/>
    </location>
</feature>
<evidence type="ECO:0000259" key="2">
    <source>
        <dbReference type="Pfam" id="PF09992"/>
    </source>
</evidence>
<gene>
    <name evidence="3" type="ORF">D7V64_02145</name>
</gene>
<dbReference type="RefSeq" id="WP_120366696.1">
    <property type="nucleotide sequence ID" value="NZ_RAXZ01000002.1"/>
</dbReference>
<comment type="caution">
    <text evidence="3">The sequence shown here is derived from an EMBL/GenBank/DDBJ whole genome shotgun (WGS) entry which is preliminary data.</text>
</comment>
<sequence length="258" mass="29196">MYKPTLWYGLLLSWVGISMALQADADIEQWRVSEPIQADVVKVKNFKALSLHLYQSNGEPYATLTHLAKRMRQACQPLSFAMNAGIFHSDYSAVGLYVEDGQQLQTLNRATQGYGNFLIQPNGVLAWNDQEVRLQSTVEYAKNTFNPRYATQSGPMLVHQGQINPNFLKDASSYKIRNGVGLKNQQLYFVISNQPVTFYQFATFFKEALGVDDALYLDGSLFSAYIPALNRHDAWRRLGPMLAYSELEPCNKVFVDSN</sequence>
<feature type="signal peptide" evidence="1">
    <location>
        <begin position="1"/>
        <end position="25"/>
    </location>
</feature>
<organism evidence="3 4">
    <name type="scientific">Acinetobacter cumulans</name>
    <dbReference type="NCBI Taxonomy" id="2136182"/>
    <lineage>
        <taxon>Bacteria</taxon>
        <taxon>Pseudomonadati</taxon>
        <taxon>Pseudomonadota</taxon>
        <taxon>Gammaproteobacteria</taxon>
        <taxon>Moraxellales</taxon>
        <taxon>Moraxellaceae</taxon>
        <taxon>Acinetobacter</taxon>
    </lineage>
</organism>
<evidence type="ECO:0000256" key="1">
    <source>
        <dbReference type="SAM" id="SignalP"/>
    </source>
</evidence>
<protein>
    <recommendedName>
        <fullName evidence="2">Phosphodiester glycosidase domain-containing protein</fullName>
    </recommendedName>
</protein>
<name>A0A3A8GQ33_9GAMM</name>
<dbReference type="InterPro" id="IPR018711">
    <property type="entry name" value="NAGPA"/>
</dbReference>
<dbReference type="EMBL" id="RAXZ01000002">
    <property type="protein sequence ID" value="RKG55143.1"/>
    <property type="molecule type" value="Genomic_DNA"/>
</dbReference>
<dbReference type="Proteomes" id="UP000281084">
    <property type="component" value="Unassembled WGS sequence"/>
</dbReference>
<reference evidence="3 4" key="1">
    <citation type="submission" date="2018-09" db="EMBL/GenBank/DDBJ databases">
        <title>The draft genome of Acinetobacter spp. strains.</title>
        <authorList>
            <person name="Qin J."/>
            <person name="Feng Y."/>
            <person name="Zong Z."/>
        </authorList>
    </citation>
    <scope>NUCLEOTIDE SEQUENCE [LARGE SCALE GENOMIC DNA]</scope>
    <source>
        <strain evidence="3 4">WCHAc060002</strain>
    </source>
</reference>
<feature type="domain" description="Phosphodiester glycosidase" evidence="2">
    <location>
        <begin position="79"/>
        <end position="223"/>
    </location>
</feature>
<accession>A0A3A8GQ33</accession>
<evidence type="ECO:0000313" key="3">
    <source>
        <dbReference type="EMBL" id="RKG55143.1"/>
    </source>
</evidence>
<keyword evidence="1" id="KW-0732">Signal</keyword>